<evidence type="ECO:0000256" key="10">
    <source>
        <dbReference type="ARBA" id="ARBA00023136"/>
    </source>
</evidence>
<dbReference type="KEGG" id="osn:115212209"/>
<dbReference type="Pfam" id="PF01753">
    <property type="entry name" value="zf-MYND"/>
    <property type="match status" value="1"/>
</dbReference>
<evidence type="ECO:0000256" key="5">
    <source>
        <dbReference type="ARBA" id="ARBA00022475"/>
    </source>
</evidence>
<evidence type="ECO:0000256" key="14">
    <source>
        <dbReference type="PROSITE-ProRule" id="PRU00134"/>
    </source>
</evidence>
<organism evidence="16 17">
    <name type="scientific">Octopus sinensis</name>
    <name type="common">East Asian common octopus</name>
    <dbReference type="NCBI Taxonomy" id="2607531"/>
    <lineage>
        <taxon>Eukaryota</taxon>
        <taxon>Metazoa</taxon>
        <taxon>Spiralia</taxon>
        <taxon>Lophotrochozoa</taxon>
        <taxon>Mollusca</taxon>
        <taxon>Cephalopoda</taxon>
        <taxon>Coleoidea</taxon>
        <taxon>Octopodiformes</taxon>
        <taxon>Octopoda</taxon>
        <taxon>Incirrata</taxon>
        <taxon>Octopodidae</taxon>
        <taxon>Octopus</taxon>
    </lineage>
</organism>
<feature type="domain" description="MYND-type" evidence="15">
    <location>
        <begin position="400"/>
        <end position="436"/>
    </location>
</feature>
<comment type="similarity">
    <text evidence="3">Belongs to the ZMYND10 family.</text>
</comment>
<keyword evidence="9" id="KW-0862">Zinc</keyword>
<name>A0A6P7SG25_9MOLL</name>
<protein>
    <recommendedName>
        <fullName evidence="4">Zinc finger MYND domain-containing protein 10</fullName>
    </recommendedName>
</protein>
<evidence type="ECO:0000313" key="17">
    <source>
        <dbReference type="RefSeq" id="XP_029636908.2"/>
    </source>
</evidence>
<dbReference type="GO" id="GO:0034451">
    <property type="term" value="C:centriolar satellite"/>
    <property type="evidence" value="ECO:0007669"/>
    <property type="project" value="TreeGrafter"/>
</dbReference>
<dbReference type="GO" id="GO:0036158">
    <property type="term" value="P:outer dynein arm assembly"/>
    <property type="evidence" value="ECO:0007669"/>
    <property type="project" value="TreeGrafter"/>
</dbReference>
<evidence type="ECO:0000256" key="4">
    <source>
        <dbReference type="ARBA" id="ARBA00016317"/>
    </source>
</evidence>
<keyword evidence="8 14" id="KW-0863">Zinc-finger</keyword>
<dbReference type="InterPro" id="IPR052298">
    <property type="entry name" value="ZMYND10"/>
</dbReference>
<dbReference type="Gene3D" id="6.10.140.2220">
    <property type="match status" value="1"/>
</dbReference>
<dbReference type="SUPFAM" id="SSF144232">
    <property type="entry name" value="HIT/MYND zinc finger-like"/>
    <property type="match status" value="1"/>
</dbReference>
<dbReference type="Proteomes" id="UP000515154">
    <property type="component" value="Linkage group LG5"/>
</dbReference>
<evidence type="ECO:0000256" key="2">
    <source>
        <dbReference type="ARBA" id="ARBA00004300"/>
    </source>
</evidence>
<dbReference type="InterPro" id="IPR002893">
    <property type="entry name" value="Znf_MYND"/>
</dbReference>
<comment type="function">
    <text evidence="13">Plays a role in axonemal structure organization and motility. Involved in axonemal pre-assembly of inner and outer dynein arms (IDA and ODA, respectively) for proper axoneme building for cilia motility. May act by indirectly regulating transcription of dynein proteins.</text>
</comment>
<dbReference type="GO" id="GO:0016324">
    <property type="term" value="C:apical plasma membrane"/>
    <property type="evidence" value="ECO:0007669"/>
    <property type="project" value="UniProtKB-SubCell"/>
</dbReference>
<dbReference type="GO" id="GO:0036159">
    <property type="term" value="P:inner dynein arm assembly"/>
    <property type="evidence" value="ECO:0007669"/>
    <property type="project" value="TreeGrafter"/>
</dbReference>
<evidence type="ECO:0000256" key="12">
    <source>
        <dbReference type="ARBA" id="ARBA00024190"/>
    </source>
</evidence>
<dbReference type="GO" id="GO:0120293">
    <property type="term" value="C:dynein axonemal particle"/>
    <property type="evidence" value="ECO:0007669"/>
    <property type="project" value="UniProtKB-SubCell"/>
</dbReference>
<proteinExistence type="inferred from homology"/>
<dbReference type="PROSITE" id="PS01360">
    <property type="entry name" value="ZF_MYND_1"/>
    <property type="match status" value="1"/>
</dbReference>
<keyword evidence="6" id="KW-0963">Cytoplasm</keyword>
<keyword evidence="5" id="KW-1003">Cell membrane</keyword>
<accession>A0A6P7SG25</accession>
<comment type="subcellular location">
    <subcellularLocation>
        <location evidence="1">Apical cell membrane</location>
    </subcellularLocation>
    <subcellularLocation>
        <location evidence="2">Cytoplasm</location>
        <location evidence="2">Cytoskeleton</location>
        <location evidence="2">Microtubule organizing center</location>
        <location evidence="2">Centrosome</location>
    </subcellularLocation>
    <subcellularLocation>
        <location evidence="12">Dynein axonemal particle</location>
    </subcellularLocation>
</comment>
<evidence type="ECO:0000313" key="16">
    <source>
        <dbReference type="Proteomes" id="UP000515154"/>
    </source>
</evidence>
<keyword evidence="7" id="KW-0479">Metal-binding</keyword>
<evidence type="ECO:0000256" key="6">
    <source>
        <dbReference type="ARBA" id="ARBA00022490"/>
    </source>
</evidence>
<keyword evidence="10" id="KW-0472">Membrane</keyword>
<keyword evidence="11" id="KW-0206">Cytoskeleton</keyword>
<reference evidence="17" key="1">
    <citation type="submission" date="2025-08" db="UniProtKB">
        <authorList>
            <consortium name="RefSeq"/>
        </authorList>
    </citation>
    <scope>IDENTIFICATION</scope>
</reference>
<sequence length="456" mass="53464">MTMSFSTNTRLSPSEAEMFVDSLKVFDVASVGSPEWTRQHEYIEKLNIQAILNASAEEDEFVKSFLISYEKFPVLITDILVSDVWKEKVFSQLLDMEFEPESTFPLYIALYHEATVINLLETTLYFPESCESADESLLDLVDYCYRKLTDIITRSKEKFEEIKDFVNEPGTSNIQDLEKQAEKLNFDISVKAMSIMRYVTDNVDGITLSILTRILNTHDLPILLVELLENPPWTQEIKGKTYKYYDCKWHEMKSTEDNLKLTKTEGQVWIALFNVIMKSSCQKKYEMTSYRKSILMKLRSHLTELLLDQMPALVEMRRYLEYLGHMETPAVKNELILEQIPQIRENILQKNKGKWKKLARKQSQTYFNPSEEFIRGQAKRWAETYNLDVLDELIPEPPKCAVCGEKASKRCSRCRNIWYCRRECQVSHWPKHKAVCDLIYEEKSDTNTNKNTKNQQ</sequence>
<evidence type="ECO:0000256" key="7">
    <source>
        <dbReference type="ARBA" id="ARBA00022723"/>
    </source>
</evidence>
<dbReference type="RefSeq" id="XP_029636908.2">
    <property type="nucleotide sequence ID" value="XM_029781048.2"/>
</dbReference>
<evidence type="ECO:0000256" key="11">
    <source>
        <dbReference type="ARBA" id="ARBA00023212"/>
    </source>
</evidence>
<evidence type="ECO:0000256" key="13">
    <source>
        <dbReference type="ARBA" id="ARBA00045527"/>
    </source>
</evidence>
<evidence type="ECO:0000259" key="15">
    <source>
        <dbReference type="PROSITE" id="PS50865"/>
    </source>
</evidence>
<gene>
    <name evidence="17" type="primary">LOC115212209</name>
</gene>
<dbReference type="PANTHER" id="PTHR13244">
    <property type="entry name" value="ZINC FINGER MYND DOMAIN CONTAINING PROTEIN 10"/>
    <property type="match status" value="1"/>
</dbReference>
<evidence type="ECO:0000256" key="1">
    <source>
        <dbReference type="ARBA" id="ARBA00004221"/>
    </source>
</evidence>
<evidence type="ECO:0000256" key="3">
    <source>
        <dbReference type="ARBA" id="ARBA00005373"/>
    </source>
</evidence>
<dbReference type="AlphaFoldDB" id="A0A6P7SG25"/>
<evidence type="ECO:0000256" key="9">
    <source>
        <dbReference type="ARBA" id="ARBA00022833"/>
    </source>
</evidence>
<dbReference type="PROSITE" id="PS50865">
    <property type="entry name" value="ZF_MYND_2"/>
    <property type="match status" value="1"/>
</dbReference>
<keyword evidence="16" id="KW-1185">Reference proteome</keyword>
<dbReference type="GO" id="GO:0044458">
    <property type="term" value="P:motile cilium assembly"/>
    <property type="evidence" value="ECO:0007669"/>
    <property type="project" value="TreeGrafter"/>
</dbReference>
<dbReference type="GO" id="GO:0008270">
    <property type="term" value="F:zinc ion binding"/>
    <property type="evidence" value="ECO:0007669"/>
    <property type="project" value="UniProtKB-KW"/>
</dbReference>
<dbReference type="FunFam" id="6.10.140.2220:FF:000009">
    <property type="entry name" value="Zinc finger MYND domain-containing protein 10"/>
    <property type="match status" value="1"/>
</dbReference>
<dbReference type="PANTHER" id="PTHR13244:SF7">
    <property type="entry name" value="ZINC FINGER MYND DOMAIN-CONTAINING PROTEIN 10"/>
    <property type="match status" value="1"/>
</dbReference>
<evidence type="ECO:0000256" key="8">
    <source>
        <dbReference type="ARBA" id="ARBA00022771"/>
    </source>
</evidence>